<feature type="region of interest" description="Disordered" evidence="1">
    <location>
        <begin position="59"/>
        <end position="152"/>
    </location>
</feature>
<protein>
    <submittedName>
        <fullName evidence="2">Uncharacterized protein</fullName>
    </submittedName>
</protein>
<comment type="caution">
    <text evidence="2">The sequence shown here is derived from an EMBL/GenBank/DDBJ whole genome shotgun (WGS) entry which is preliminary data.</text>
</comment>
<feature type="compositionally biased region" description="Polar residues" evidence="1">
    <location>
        <begin position="62"/>
        <end position="96"/>
    </location>
</feature>
<evidence type="ECO:0000256" key="1">
    <source>
        <dbReference type="SAM" id="MobiDB-lite"/>
    </source>
</evidence>
<organism evidence="2">
    <name type="scientific">Leptospirillum ferriphilum</name>
    <dbReference type="NCBI Taxonomy" id="178606"/>
    <lineage>
        <taxon>Bacteria</taxon>
        <taxon>Pseudomonadati</taxon>
        <taxon>Nitrospirota</taxon>
        <taxon>Nitrospiria</taxon>
        <taxon>Nitrospirales</taxon>
        <taxon>Nitrospiraceae</taxon>
        <taxon>Leptospirillum</taxon>
    </lineage>
</organism>
<accession>A0A7C3R063</accession>
<dbReference type="EMBL" id="DTMM01000168">
    <property type="protein sequence ID" value="HFT93874.1"/>
    <property type="molecule type" value="Genomic_DNA"/>
</dbReference>
<gene>
    <name evidence="2" type="ORF">ENX03_08080</name>
</gene>
<dbReference type="AlphaFoldDB" id="A0A7C3R063"/>
<evidence type="ECO:0000313" key="2">
    <source>
        <dbReference type="EMBL" id="HFT93874.1"/>
    </source>
</evidence>
<sequence>MMLSETRILWRGILVGGLLFGTGWVGLAMAHPGGVSPPVHPAVHPAAHPHPHGAVNLGMTHMSPTSANFGQEVSGVATTQGKEISKDAQSGMTGQKLSDVARQHGDTVSDVATGSQLPAPPPPAPGAPPPPPPGSAPPPPPPGSAPAPPPAP</sequence>
<proteinExistence type="predicted"/>
<name>A0A7C3R063_9BACT</name>
<feature type="compositionally biased region" description="Pro residues" evidence="1">
    <location>
        <begin position="118"/>
        <end position="152"/>
    </location>
</feature>
<reference evidence="2" key="1">
    <citation type="journal article" date="2020" name="mSystems">
        <title>Genome- and Community-Level Interaction Insights into Carbon Utilization and Element Cycling Functions of Hydrothermarchaeota in Hydrothermal Sediment.</title>
        <authorList>
            <person name="Zhou Z."/>
            <person name="Liu Y."/>
            <person name="Xu W."/>
            <person name="Pan J."/>
            <person name="Luo Z.H."/>
            <person name="Li M."/>
        </authorList>
    </citation>
    <scope>NUCLEOTIDE SEQUENCE [LARGE SCALE GENOMIC DNA]</scope>
    <source>
        <strain evidence="2">SpSt-902</strain>
    </source>
</reference>